<accession>A0A448WTN4</accession>
<keyword evidence="2" id="KW-1185">Reference proteome</keyword>
<name>A0A448WTN4_9PLAT</name>
<dbReference type="Proteomes" id="UP000784294">
    <property type="component" value="Unassembled WGS sequence"/>
</dbReference>
<reference evidence="1" key="1">
    <citation type="submission" date="2018-11" db="EMBL/GenBank/DDBJ databases">
        <authorList>
            <consortium name="Pathogen Informatics"/>
        </authorList>
    </citation>
    <scope>NUCLEOTIDE SEQUENCE</scope>
</reference>
<sequence length="134" mass="14760">MLLPSPYTFTSLALYYNACMFLSYQCLTLGKLRLLPLLESLVAFFPNTPNLASPDQTEPRLSGSNLDVAPLSHTSNTRISPWLQLVPQMEVVAVSTCVLVPKLRHSGIRVLEDQIARQKLAISSALLKADGFKS</sequence>
<comment type="caution">
    <text evidence="1">The sequence shown here is derived from an EMBL/GenBank/DDBJ whole genome shotgun (WGS) entry which is preliminary data.</text>
</comment>
<evidence type="ECO:0000313" key="2">
    <source>
        <dbReference type="Proteomes" id="UP000784294"/>
    </source>
</evidence>
<dbReference type="AlphaFoldDB" id="A0A448WTN4"/>
<gene>
    <name evidence="1" type="ORF">PXEA_LOCUS13463</name>
</gene>
<evidence type="ECO:0000313" key="1">
    <source>
        <dbReference type="EMBL" id="VEL20023.1"/>
    </source>
</evidence>
<dbReference type="EMBL" id="CAAALY010044379">
    <property type="protein sequence ID" value="VEL20023.1"/>
    <property type="molecule type" value="Genomic_DNA"/>
</dbReference>
<protein>
    <submittedName>
        <fullName evidence="1">Uncharacterized protein</fullName>
    </submittedName>
</protein>
<proteinExistence type="predicted"/>
<organism evidence="1 2">
    <name type="scientific">Protopolystoma xenopodis</name>
    <dbReference type="NCBI Taxonomy" id="117903"/>
    <lineage>
        <taxon>Eukaryota</taxon>
        <taxon>Metazoa</taxon>
        <taxon>Spiralia</taxon>
        <taxon>Lophotrochozoa</taxon>
        <taxon>Platyhelminthes</taxon>
        <taxon>Monogenea</taxon>
        <taxon>Polyopisthocotylea</taxon>
        <taxon>Polystomatidea</taxon>
        <taxon>Polystomatidae</taxon>
        <taxon>Protopolystoma</taxon>
    </lineage>
</organism>